<evidence type="ECO:0008006" key="4">
    <source>
        <dbReference type="Google" id="ProtNLM"/>
    </source>
</evidence>
<comment type="caution">
    <text evidence="2">The sequence shown here is derived from an EMBL/GenBank/DDBJ whole genome shotgun (WGS) entry which is preliminary data.</text>
</comment>
<dbReference type="Proteomes" id="UP001215280">
    <property type="component" value="Unassembled WGS sequence"/>
</dbReference>
<evidence type="ECO:0000256" key="1">
    <source>
        <dbReference type="SAM" id="Coils"/>
    </source>
</evidence>
<reference evidence="2" key="1">
    <citation type="submission" date="2023-03" db="EMBL/GenBank/DDBJ databases">
        <title>Massive genome expansion in bonnet fungi (Mycena s.s.) driven by repeated elements and novel gene families across ecological guilds.</title>
        <authorList>
            <consortium name="Lawrence Berkeley National Laboratory"/>
            <person name="Harder C.B."/>
            <person name="Miyauchi S."/>
            <person name="Viragh M."/>
            <person name="Kuo A."/>
            <person name="Thoen E."/>
            <person name="Andreopoulos B."/>
            <person name="Lu D."/>
            <person name="Skrede I."/>
            <person name="Drula E."/>
            <person name="Henrissat B."/>
            <person name="Morin E."/>
            <person name="Kohler A."/>
            <person name="Barry K."/>
            <person name="LaButti K."/>
            <person name="Morin E."/>
            <person name="Salamov A."/>
            <person name="Lipzen A."/>
            <person name="Mereny Z."/>
            <person name="Hegedus B."/>
            <person name="Baldrian P."/>
            <person name="Stursova M."/>
            <person name="Weitz H."/>
            <person name="Taylor A."/>
            <person name="Grigoriev I.V."/>
            <person name="Nagy L.G."/>
            <person name="Martin F."/>
            <person name="Kauserud H."/>
        </authorList>
    </citation>
    <scope>NUCLEOTIDE SEQUENCE</scope>
    <source>
        <strain evidence="2">CBHHK188m</strain>
    </source>
</reference>
<evidence type="ECO:0000313" key="2">
    <source>
        <dbReference type="EMBL" id="KAJ7772087.1"/>
    </source>
</evidence>
<dbReference type="EMBL" id="JARJLG010000020">
    <property type="protein sequence ID" value="KAJ7772087.1"/>
    <property type="molecule type" value="Genomic_DNA"/>
</dbReference>
<name>A0AAD7JUI5_9AGAR</name>
<accession>A0AAD7JUI5</accession>
<dbReference type="Gene3D" id="3.80.10.10">
    <property type="entry name" value="Ribonuclease Inhibitor"/>
    <property type="match status" value="1"/>
</dbReference>
<gene>
    <name evidence="2" type="ORF">DFH07DRAFT_768181</name>
</gene>
<proteinExistence type="predicted"/>
<keyword evidence="1" id="KW-0175">Coiled coil</keyword>
<evidence type="ECO:0000313" key="3">
    <source>
        <dbReference type="Proteomes" id="UP001215280"/>
    </source>
</evidence>
<sequence length="420" mass="47332">MSGPPRDEPTNIVAARLIAENKHPDLRQEERIREAISRLQADVRKIQTEFNELDIALAIIPPDETPEAHLVEQLSQLVLQLSEAKDILADHVNCLARGRQIPVELMEIIFSMTMPPTDYVRPNALRAPLLLCQVCSSWRKVALVTARLWNSLHINPGRRRGTWKGFLESWLGRSGTGPLSLRFEGHQPELGPQPQLYTYFQDHILKIIVEDYSKRWRRLSLDVSAWSLTRLVYTSMPLLETLEVRVPRGSSGVFISSADAPRLRTVSLGAHTIPASVHVAWERLTHLHAASPLDLDQVFPLLAKCEKLTECSIELWRNNHIRSSQSLLPVRMIRLRSLVLSGSIGEDAISVFFENMDLPGLRKLELVNTMREPFGLSPQSPLASLARRSNLRILVLIGGKPLDGLFDTVVSIPSLREEVN</sequence>
<protein>
    <recommendedName>
        <fullName evidence="4">F-box domain-containing protein</fullName>
    </recommendedName>
</protein>
<dbReference type="InterPro" id="IPR032675">
    <property type="entry name" value="LRR_dom_sf"/>
</dbReference>
<dbReference type="AlphaFoldDB" id="A0AAD7JUI5"/>
<dbReference type="SUPFAM" id="SSF52047">
    <property type="entry name" value="RNI-like"/>
    <property type="match status" value="1"/>
</dbReference>
<keyword evidence="3" id="KW-1185">Reference proteome</keyword>
<organism evidence="2 3">
    <name type="scientific">Mycena maculata</name>
    <dbReference type="NCBI Taxonomy" id="230809"/>
    <lineage>
        <taxon>Eukaryota</taxon>
        <taxon>Fungi</taxon>
        <taxon>Dikarya</taxon>
        <taxon>Basidiomycota</taxon>
        <taxon>Agaricomycotina</taxon>
        <taxon>Agaricomycetes</taxon>
        <taxon>Agaricomycetidae</taxon>
        <taxon>Agaricales</taxon>
        <taxon>Marasmiineae</taxon>
        <taxon>Mycenaceae</taxon>
        <taxon>Mycena</taxon>
    </lineage>
</organism>
<feature type="coiled-coil region" evidence="1">
    <location>
        <begin position="29"/>
        <end position="56"/>
    </location>
</feature>